<keyword evidence="4 10" id="KW-1134">Transmembrane beta strand</keyword>
<evidence type="ECO:0000313" key="16">
    <source>
        <dbReference type="EMBL" id="QCP13576.1"/>
    </source>
</evidence>
<evidence type="ECO:0000256" key="1">
    <source>
        <dbReference type="ARBA" id="ARBA00004571"/>
    </source>
</evidence>
<comment type="subcellular location">
    <subcellularLocation>
        <location evidence="1 10">Cell outer membrane</location>
        <topology evidence="1 10">Multi-pass membrane protein</topology>
    </subcellularLocation>
</comment>
<evidence type="ECO:0000256" key="11">
    <source>
        <dbReference type="RuleBase" id="RU003357"/>
    </source>
</evidence>
<dbReference type="Proteomes" id="UP000584325">
    <property type="component" value="Unassembled WGS sequence"/>
</dbReference>
<dbReference type="SUPFAM" id="SSF56935">
    <property type="entry name" value="Porins"/>
    <property type="match status" value="1"/>
</dbReference>
<feature type="domain" description="TonB-dependent receptor-like beta-barrel" evidence="13">
    <location>
        <begin position="395"/>
        <end position="946"/>
    </location>
</feature>
<dbReference type="InterPro" id="IPR000531">
    <property type="entry name" value="Beta-barrel_TonB"/>
</dbReference>
<evidence type="ECO:0000256" key="6">
    <source>
        <dbReference type="ARBA" id="ARBA00023077"/>
    </source>
</evidence>
<gene>
    <name evidence="16" type="ORF">FCL38_26395</name>
    <name evidence="15" type="ORF">FHS02_004398</name>
</gene>
<keyword evidence="9 10" id="KW-0998">Cell outer membrane</keyword>
<dbReference type="Gene3D" id="2.40.170.20">
    <property type="entry name" value="TonB-dependent receptor, beta-barrel domain"/>
    <property type="match status" value="1"/>
</dbReference>
<evidence type="ECO:0000256" key="4">
    <source>
        <dbReference type="ARBA" id="ARBA00022452"/>
    </source>
</evidence>
<dbReference type="InterPro" id="IPR036942">
    <property type="entry name" value="Beta-barrel_TonB_sf"/>
</dbReference>
<dbReference type="GO" id="GO:0009279">
    <property type="term" value="C:cell outer membrane"/>
    <property type="evidence" value="ECO:0007669"/>
    <property type="project" value="UniProtKB-SubCell"/>
</dbReference>
<evidence type="ECO:0000313" key="15">
    <source>
        <dbReference type="EMBL" id="MBB3223552.1"/>
    </source>
</evidence>
<keyword evidence="12" id="KW-0732">Signal</keyword>
<keyword evidence="3 10" id="KW-0813">Transport</keyword>
<dbReference type="Pfam" id="PF07715">
    <property type="entry name" value="Plug"/>
    <property type="match status" value="1"/>
</dbReference>
<evidence type="ECO:0000256" key="3">
    <source>
        <dbReference type="ARBA" id="ARBA00022448"/>
    </source>
</evidence>
<evidence type="ECO:0000256" key="7">
    <source>
        <dbReference type="ARBA" id="ARBA00023136"/>
    </source>
</evidence>
<dbReference type="AlphaFoldDB" id="A0A4P8HW10"/>
<feature type="domain" description="TonB-dependent receptor plug" evidence="14">
    <location>
        <begin position="65"/>
        <end position="179"/>
    </location>
</feature>
<dbReference type="OrthoDB" id="8530571at2"/>
<evidence type="ECO:0000259" key="14">
    <source>
        <dbReference type="Pfam" id="PF07715"/>
    </source>
</evidence>
<name>A0A4P8HW10_9BURK</name>
<keyword evidence="8 15" id="KW-0675">Receptor</keyword>
<dbReference type="InterPro" id="IPR037066">
    <property type="entry name" value="Plug_dom_sf"/>
</dbReference>
<dbReference type="InterPro" id="IPR039426">
    <property type="entry name" value="TonB-dep_rcpt-like"/>
</dbReference>
<keyword evidence="5 10" id="KW-0812">Transmembrane</keyword>
<protein>
    <submittedName>
        <fullName evidence="15">Outer membrane receptor protein involved in Fe transport</fullName>
    </submittedName>
    <submittedName>
        <fullName evidence="16">TonB-dependent receptor</fullName>
    </submittedName>
</protein>
<dbReference type="PANTHER" id="PTHR47234:SF2">
    <property type="entry name" value="TONB-DEPENDENT RECEPTOR"/>
    <property type="match status" value="1"/>
</dbReference>
<evidence type="ECO:0000259" key="13">
    <source>
        <dbReference type="Pfam" id="PF00593"/>
    </source>
</evidence>
<dbReference type="Pfam" id="PF00593">
    <property type="entry name" value="TonB_dep_Rec_b-barrel"/>
    <property type="match status" value="1"/>
</dbReference>
<feature type="signal peptide" evidence="12">
    <location>
        <begin position="1"/>
        <end position="26"/>
    </location>
</feature>
<reference evidence="16 17" key="1">
    <citation type="submission" date="2019-05" db="EMBL/GenBank/DDBJ databases">
        <title>Draft Genome Sequences of Six Type Strains of the Genus Massilia.</title>
        <authorList>
            <person name="Miess H."/>
            <person name="Frediansyhah A."/>
            <person name="Gross H."/>
        </authorList>
    </citation>
    <scope>NUCLEOTIDE SEQUENCE [LARGE SCALE GENOMIC DNA]</scope>
    <source>
        <strain evidence="16 17">DSMZ 26121</strain>
    </source>
</reference>
<reference evidence="15 18" key="2">
    <citation type="submission" date="2020-08" db="EMBL/GenBank/DDBJ databases">
        <title>Genomic Encyclopedia of Type Strains, Phase III (KMG-III): the genomes of soil and plant-associated and newly described type strains.</title>
        <authorList>
            <person name="Whitman W."/>
        </authorList>
    </citation>
    <scope>NUCLEOTIDE SEQUENCE [LARGE SCALE GENOMIC DNA]</scope>
    <source>
        <strain evidence="15 18">CECT 7753</strain>
    </source>
</reference>
<evidence type="ECO:0000256" key="8">
    <source>
        <dbReference type="ARBA" id="ARBA00023170"/>
    </source>
</evidence>
<evidence type="ECO:0000256" key="12">
    <source>
        <dbReference type="SAM" id="SignalP"/>
    </source>
</evidence>
<dbReference type="Proteomes" id="UP000298763">
    <property type="component" value="Chromosome"/>
</dbReference>
<dbReference type="InterPro" id="IPR012910">
    <property type="entry name" value="Plug_dom"/>
</dbReference>
<dbReference type="PROSITE" id="PS52016">
    <property type="entry name" value="TONB_DEPENDENT_REC_3"/>
    <property type="match status" value="1"/>
</dbReference>
<evidence type="ECO:0000256" key="10">
    <source>
        <dbReference type="PROSITE-ProRule" id="PRU01360"/>
    </source>
</evidence>
<accession>A0A4P8HW10</accession>
<evidence type="ECO:0000256" key="2">
    <source>
        <dbReference type="ARBA" id="ARBA00009810"/>
    </source>
</evidence>
<keyword evidence="7 10" id="KW-0472">Membrane</keyword>
<evidence type="ECO:0000256" key="5">
    <source>
        <dbReference type="ARBA" id="ARBA00022692"/>
    </source>
</evidence>
<evidence type="ECO:0000313" key="17">
    <source>
        <dbReference type="Proteomes" id="UP000298763"/>
    </source>
</evidence>
<dbReference type="RefSeq" id="WP_137316356.1">
    <property type="nucleotide sequence ID" value="NZ_CP040017.1"/>
</dbReference>
<evidence type="ECO:0000256" key="9">
    <source>
        <dbReference type="ARBA" id="ARBA00023237"/>
    </source>
</evidence>
<dbReference type="EMBL" id="JACHXS010000009">
    <property type="protein sequence ID" value="MBB3223552.1"/>
    <property type="molecule type" value="Genomic_DNA"/>
</dbReference>
<dbReference type="EMBL" id="CP040017">
    <property type="protein sequence ID" value="QCP13576.1"/>
    <property type="molecule type" value="Genomic_DNA"/>
</dbReference>
<dbReference type="Gene3D" id="2.170.130.10">
    <property type="entry name" value="TonB-dependent receptor, plug domain"/>
    <property type="match status" value="1"/>
</dbReference>
<proteinExistence type="inferred from homology"/>
<sequence>MREKRLSQSVRLMCLGSVMVGMTAQAQGQQAPVQAAPTQTAQTAQEAPMQTVQVTGSRIRAPGAESASPLQVLTATDIAASGVTNLQELLLKNPTLGTPSVSRTNSNFSTSSAGVSTVDLRSLGTSRTLVLLNGRRFVAGIPGETAVDLNVIPTDFIERVDMLTGGASATYGSDAVAGVVNIVTKRNFNGLILDAQGGQSTKHDDTKKKFSATWGVSNAEGTSNIMTHFGYTKQGAVYSKDRPETAVDQTSENDPEDLFKVIRPFYSSYAPQGRFFHDEGSYTYDAAGNVIPWSTNGTASLAATGFNRSAFRSIAVPTERYLLATTGNMALNENHSLFFEGNYAATRVATRIEPFALGAEDIYPASGGQVPAEFLVDGTLRRNPIVPQYLYDRISDTDGDGLRDYYFTRRMAEVGTRSSQANRDTFRLAGGVKGNFNLVRQWNYEAYVAYGQTKEAQSSTGQVNVLNFRNALEAIQDVDDANNNGNTAETVCRDANARLQGCVPINVFGLGTISPEALKYVGAPGSLETQITQKLAGGSITGDIFDLPAGAVGFAAGFEWRGENSSAVPDALTQAGLNGGNELPPTFGDFNVKELFAEVRVPILKDQPFARALDLSGSFRRGNYSTVGYTSSWNAGVEWSPVSDLKFRATRALSTRAPNINELFQPPQQTFPADIVDPCEGVTASSSGARDAACRAAPGVMENIAENGSFTLNQADIQGISGYDRGNPNLKAEKGWSTTIGFVWTPRSIPAIRNFAFTVDYFDIKIDDALVFMPRQFALENCYGGDGSLCNVITRRPTQIGGNSSGSLEYIDSLVSNSGGVATEGVDVTVSWADRVGPGRLSTRLAWTWLREGYDVPTPGADRDYWAGEVDSAAKNRATLNLGYRWGPWNINSTTSYIGKAALDDQFLAQFDIPRNGVTVGSKTYQDFQVSYDINKKWQVYLGLDNAFDTKAPPIVSGLPGSDTGAETVAGTYDPIGRRYYAGLRLSL</sequence>
<feature type="chain" id="PRO_5044607593" evidence="12">
    <location>
        <begin position="27"/>
        <end position="988"/>
    </location>
</feature>
<organism evidence="15 18">
    <name type="scientific">Pseudoduganella umbonata</name>
    <dbReference type="NCBI Taxonomy" id="864828"/>
    <lineage>
        <taxon>Bacteria</taxon>
        <taxon>Pseudomonadati</taxon>
        <taxon>Pseudomonadota</taxon>
        <taxon>Betaproteobacteria</taxon>
        <taxon>Burkholderiales</taxon>
        <taxon>Oxalobacteraceae</taxon>
        <taxon>Telluria group</taxon>
        <taxon>Pseudoduganella</taxon>
    </lineage>
</organism>
<comment type="similarity">
    <text evidence="2 10 11">Belongs to the TonB-dependent receptor family.</text>
</comment>
<keyword evidence="17" id="KW-1185">Reference proteome</keyword>
<dbReference type="PANTHER" id="PTHR47234">
    <property type="match status" value="1"/>
</dbReference>
<evidence type="ECO:0000313" key="18">
    <source>
        <dbReference type="Proteomes" id="UP000584325"/>
    </source>
</evidence>
<keyword evidence="6 11" id="KW-0798">TonB box</keyword>